<organism evidence="3 4">
    <name type="scientific">Cetraspora pellucida</name>
    <dbReference type="NCBI Taxonomy" id="1433469"/>
    <lineage>
        <taxon>Eukaryota</taxon>
        <taxon>Fungi</taxon>
        <taxon>Fungi incertae sedis</taxon>
        <taxon>Mucoromycota</taxon>
        <taxon>Glomeromycotina</taxon>
        <taxon>Glomeromycetes</taxon>
        <taxon>Diversisporales</taxon>
        <taxon>Gigasporaceae</taxon>
        <taxon>Cetraspora</taxon>
    </lineage>
</organism>
<dbReference type="PROSITE" id="PS50966">
    <property type="entry name" value="ZF_SWIM"/>
    <property type="match status" value="1"/>
</dbReference>
<feature type="domain" description="SWIM-type" evidence="2">
    <location>
        <begin position="439"/>
        <end position="477"/>
    </location>
</feature>
<dbReference type="EMBL" id="CAJVQA010006545">
    <property type="protein sequence ID" value="CAG8642328.1"/>
    <property type="molecule type" value="Genomic_DNA"/>
</dbReference>
<dbReference type="PANTHER" id="PTHR47718">
    <property type="entry name" value="OS01G0519700 PROTEIN"/>
    <property type="match status" value="1"/>
</dbReference>
<name>A0A9N9DMW6_9GLOM</name>
<accession>A0A9N9DMW6</accession>
<proteinExistence type="predicted"/>
<dbReference type="PANTHER" id="PTHR47718:SF13">
    <property type="entry name" value="OS09G0290500 PROTEIN"/>
    <property type="match status" value="1"/>
</dbReference>
<dbReference type="GO" id="GO:0008270">
    <property type="term" value="F:zinc ion binding"/>
    <property type="evidence" value="ECO:0007669"/>
    <property type="project" value="UniProtKB-KW"/>
</dbReference>
<gene>
    <name evidence="3" type="ORF">CPELLU_LOCUS8917</name>
</gene>
<keyword evidence="1" id="KW-0479">Metal-binding</keyword>
<evidence type="ECO:0000313" key="3">
    <source>
        <dbReference type="EMBL" id="CAG8642328.1"/>
    </source>
</evidence>
<evidence type="ECO:0000313" key="4">
    <source>
        <dbReference type="Proteomes" id="UP000789759"/>
    </source>
</evidence>
<comment type="caution">
    <text evidence="3">The sequence shown here is derived from an EMBL/GenBank/DDBJ whole genome shotgun (WGS) entry which is preliminary data.</text>
</comment>
<keyword evidence="4" id="KW-1185">Reference proteome</keyword>
<dbReference type="InterPro" id="IPR007527">
    <property type="entry name" value="Znf_SWIM"/>
</dbReference>
<sequence length="742" mass="85286">MNNTSFFQTNDAYNLLLSHTSDDYNLPLLHTDNIYDSFMDTYFNNIMASEDILNNFGDQQISDNAFDDFDNKVDVEDKAKEMEHEVDFEDEDKEMEHEVDFENKDKEMEPESRYSLTVNQSFKTWKAVDKLLEHYSQERSFAFCITHSEIDKIDNEPWRRVYTCTKGQTYVPCKKAYILSERDRGHKSVGCPYHINIYWWKNDNQIHIFNIIGTHNHKMVQNITMVEARYHQLTKEMQDDVRLLSSCSVQAGAIIEVLQKKYLEKHIYAHNVYKIIQAIHFENCVASDAGSTYLELIKKQCDEPGYYVNAKFEGADNHLAGLISFNAGVQTMQQVKLYNGIIKKHVNGSSSLFELSNTGERLLFKEDRYQRFNEVAGVQSAIHNKDYYNRYFDLVEKSCQKFLTTAILKIQCREINLNNDEISAGMFSDDLFDAFVIEFAELISDLNHTSTHLCTCLTLINCEVVCRHFFAIMMVSKVAKFHIGNISHRWYLDEVICGEKTKINNEPANSIINNKKFGSFMHSIQEMSFKQQWEKEFSIIKKTLDLAIATGQYEELYEMHLNLMKEMEIELVTEDNCNMGDNNIKLFAASISNPVGINKNLARQENCCSICGQARPNSCTCNSDVSNNQMDDVNKEGFNDVVNCSHHENKSRHCGICGQIGHNAHTCNLDSSSKQINNLVLEGHNHKNEIRSLLLLPIASKNGGEDLNLMSSVNKDLANNKSHHCGTCRQVGHNARTCDIKR</sequence>
<protein>
    <submittedName>
        <fullName evidence="3">16535_t:CDS:1</fullName>
    </submittedName>
</protein>
<evidence type="ECO:0000259" key="2">
    <source>
        <dbReference type="PROSITE" id="PS50966"/>
    </source>
</evidence>
<dbReference type="Proteomes" id="UP000789759">
    <property type="component" value="Unassembled WGS sequence"/>
</dbReference>
<keyword evidence="1" id="KW-0862">Zinc</keyword>
<keyword evidence="1" id="KW-0863">Zinc-finger</keyword>
<reference evidence="3" key="1">
    <citation type="submission" date="2021-06" db="EMBL/GenBank/DDBJ databases">
        <authorList>
            <person name="Kallberg Y."/>
            <person name="Tangrot J."/>
            <person name="Rosling A."/>
        </authorList>
    </citation>
    <scope>NUCLEOTIDE SEQUENCE</scope>
    <source>
        <strain evidence="3">FL966</strain>
    </source>
</reference>
<evidence type="ECO:0000256" key="1">
    <source>
        <dbReference type="PROSITE-ProRule" id="PRU00325"/>
    </source>
</evidence>
<dbReference type="AlphaFoldDB" id="A0A9N9DMW6"/>
<dbReference type="OrthoDB" id="2425091at2759"/>